<dbReference type="SUPFAM" id="SSF48498">
    <property type="entry name" value="Tetracyclin repressor-like, C-terminal domain"/>
    <property type="match status" value="1"/>
</dbReference>
<feature type="DNA-binding region" description="H-T-H motif" evidence="2">
    <location>
        <begin position="50"/>
        <end position="69"/>
    </location>
</feature>
<sequence>MPASQPAPGDDAQAPPRKSAARVVNPEANRQNIIEVATAEFSQHGLAGARVDEIASKTDCSKRLIYYYFGDKEGLYLAVLENVYRRVRSVESELDFDHVDPAEAMRRMVGFRFDHHFQNRDFVRLVTIENIHEARFLRQSDVIRELSAAAVERVARIYRRGVEAGVFRDGIEPVDIHWQISAMSFYNVSNRDTFSALFGIQLDAPGNVARLRANVIESVLRFVTKNTPANPET</sequence>
<dbReference type="PANTHER" id="PTHR30328:SF54">
    <property type="entry name" value="HTH-TYPE TRANSCRIPTIONAL REPRESSOR SCO4008"/>
    <property type="match status" value="1"/>
</dbReference>
<dbReference type="InterPro" id="IPR041474">
    <property type="entry name" value="NicS_C"/>
</dbReference>
<gene>
    <name evidence="5" type="primary">nicS_2</name>
    <name evidence="5" type="ORF">VVAX_01525</name>
</gene>
<proteinExistence type="predicted"/>
<evidence type="ECO:0000313" key="5">
    <source>
        <dbReference type="EMBL" id="CAA2101981.1"/>
    </source>
</evidence>
<evidence type="ECO:0000256" key="1">
    <source>
        <dbReference type="ARBA" id="ARBA00023125"/>
    </source>
</evidence>
<feature type="compositionally biased region" description="Low complexity" evidence="3">
    <location>
        <begin position="1"/>
        <end position="16"/>
    </location>
</feature>
<evidence type="ECO:0000256" key="2">
    <source>
        <dbReference type="PROSITE-ProRule" id="PRU00335"/>
    </source>
</evidence>
<dbReference type="InterPro" id="IPR036271">
    <property type="entry name" value="Tet_transcr_reg_TetR-rel_C_sf"/>
</dbReference>
<accession>A0A679J083</accession>
<name>A0A679J083_VARPD</name>
<feature type="domain" description="HTH tetR-type" evidence="4">
    <location>
        <begin position="27"/>
        <end position="87"/>
    </location>
</feature>
<dbReference type="SUPFAM" id="SSF46689">
    <property type="entry name" value="Homeodomain-like"/>
    <property type="match status" value="1"/>
</dbReference>
<dbReference type="InterPro" id="IPR050109">
    <property type="entry name" value="HTH-type_TetR-like_transc_reg"/>
</dbReference>
<dbReference type="PRINTS" id="PR00455">
    <property type="entry name" value="HTHTETR"/>
</dbReference>
<dbReference type="InterPro" id="IPR009057">
    <property type="entry name" value="Homeodomain-like_sf"/>
</dbReference>
<dbReference type="AlphaFoldDB" id="A0A679J083"/>
<protein>
    <submittedName>
        <fullName evidence="5">HTH-type transcriptional repressor NicS</fullName>
    </submittedName>
</protein>
<organism evidence="5">
    <name type="scientific">Variovorax paradoxus</name>
    <dbReference type="NCBI Taxonomy" id="34073"/>
    <lineage>
        <taxon>Bacteria</taxon>
        <taxon>Pseudomonadati</taxon>
        <taxon>Pseudomonadota</taxon>
        <taxon>Betaproteobacteria</taxon>
        <taxon>Burkholderiales</taxon>
        <taxon>Comamonadaceae</taxon>
        <taxon>Variovorax</taxon>
    </lineage>
</organism>
<dbReference type="EMBL" id="LR743507">
    <property type="protein sequence ID" value="CAA2101981.1"/>
    <property type="molecule type" value="Genomic_DNA"/>
</dbReference>
<dbReference type="InterPro" id="IPR001647">
    <property type="entry name" value="HTH_TetR"/>
</dbReference>
<dbReference type="Pfam" id="PF00440">
    <property type="entry name" value="TetR_N"/>
    <property type="match status" value="1"/>
</dbReference>
<dbReference type="Gene3D" id="1.10.357.10">
    <property type="entry name" value="Tetracycline Repressor, domain 2"/>
    <property type="match status" value="1"/>
</dbReference>
<evidence type="ECO:0000259" key="4">
    <source>
        <dbReference type="PROSITE" id="PS50977"/>
    </source>
</evidence>
<dbReference type="PANTHER" id="PTHR30328">
    <property type="entry name" value="TRANSCRIPTIONAL REPRESSOR"/>
    <property type="match status" value="1"/>
</dbReference>
<evidence type="ECO:0000256" key="3">
    <source>
        <dbReference type="SAM" id="MobiDB-lite"/>
    </source>
</evidence>
<dbReference type="Pfam" id="PF17938">
    <property type="entry name" value="TetR_C_29"/>
    <property type="match status" value="1"/>
</dbReference>
<dbReference type="PROSITE" id="PS50977">
    <property type="entry name" value="HTH_TETR_2"/>
    <property type="match status" value="1"/>
</dbReference>
<reference evidence="5" key="1">
    <citation type="submission" date="2019-12" db="EMBL/GenBank/DDBJ databases">
        <authorList>
            <person name="Cremers G."/>
        </authorList>
    </citation>
    <scope>NUCLEOTIDE SEQUENCE</scope>
    <source>
        <strain evidence="5">Vvax</strain>
    </source>
</reference>
<feature type="region of interest" description="Disordered" evidence="3">
    <location>
        <begin position="1"/>
        <end position="22"/>
    </location>
</feature>
<dbReference type="GO" id="GO:0003677">
    <property type="term" value="F:DNA binding"/>
    <property type="evidence" value="ECO:0007669"/>
    <property type="project" value="UniProtKB-UniRule"/>
</dbReference>
<keyword evidence="1 2" id="KW-0238">DNA-binding</keyword>
<dbReference type="RefSeq" id="WP_339089215.1">
    <property type="nucleotide sequence ID" value="NZ_LR743507.1"/>
</dbReference>